<keyword evidence="2" id="KW-0812">Transmembrane</keyword>
<feature type="region of interest" description="Disordered" evidence="1">
    <location>
        <begin position="78"/>
        <end position="98"/>
    </location>
</feature>
<keyword evidence="2" id="KW-0472">Membrane</keyword>
<organism evidence="3 4">
    <name type="scientific">Vigna mungo</name>
    <name type="common">Black gram</name>
    <name type="synonym">Phaseolus mungo</name>
    <dbReference type="NCBI Taxonomy" id="3915"/>
    <lineage>
        <taxon>Eukaryota</taxon>
        <taxon>Viridiplantae</taxon>
        <taxon>Streptophyta</taxon>
        <taxon>Embryophyta</taxon>
        <taxon>Tracheophyta</taxon>
        <taxon>Spermatophyta</taxon>
        <taxon>Magnoliopsida</taxon>
        <taxon>eudicotyledons</taxon>
        <taxon>Gunneridae</taxon>
        <taxon>Pentapetalae</taxon>
        <taxon>rosids</taxon>
        <taxon>fabids</taxon>
        <taxon>Fabales</taxon>
        <taxon>Fabaceae</taxon>
        <taxon>Papilionoideae</taxon>
        <taxon>50 kb inversion clade</taxon>
        <taxon>NPAAA clade</taxon>
        <taxon>indigoferoid/millettioid clade</taxon>
        <taxon>Phaseoleae</taxon>
        <taxon>Vigna</taxon>
    </lineage>
</organism>
<feature type="transmembrane region" description="Helical" evidence="2">
    <location>
        <begin position="136"/>
        <end position="157"/>
    </location>
</feature>
<dbReference type="PANTHER" id="PTHR36035:SF1">
    <property type="entry name" value="PROTEIN DISULFIDE-ISOMERASE SCO2"/>
    <property type="match status" value="1"/>
</dbReference>
<reference evidence="3 4" key="1">
    <citation type="journal article" date="2023" name="Life. Sci Alliance">
        <title>Evolutionary insights into 3D genome organization and epigenetic landscape of Vigna mungo.</title>
        <authorList>
            <person name="Junaid A."/>
            <person name="Singh B."/>
            <person name="Bhatia S."/>
        </authorList>
    </citation>
    <scope>NUCLEOTIDE SEQUENCE [LARGE SCALE GENOMIC DNA]</scope>
    <source>
        <strain evidence="3">Urdbean</strain>
    </source>
</reference>
<evidence type="ECO:0000313" key="3">
    <source>
        <dbReference type="EMBL" id="WVZ25964.1"/>
    </source>
</evidence>
<dbReference type="Proteomes" id="UP001374535">
    <property type="component" value="Chromosome 1"/>
</dbReference>
<dbReference type="InterPro" id="IPR037477">
    <property type="entry name" value="SCO2"/>
</dbReference>
<name>A0AAQ3PFM2_VIGMU</name>
<evidence type="ECO:0000256" key="1">
    <source>
        <dbReference type="SAM" id="MobiDB-lite"/>
    </source>
</evidence>
<evidence type="ECO:0000256" key="2">
    <source>
        <dbReference type="SAM" id="Phobius"/>
    </source>
</evidence>
<gene>
    <name evidence="3" type="ORF">V8G54_004508</name>
</gene>
<protein>
    <submittedName>
        <fullName evidence="3">Uncharacterized protein</fullName>
    </submittedName>
</protein>
<sequence length="322" mass="35971">MFATNAATNLFFPCKPSSFRCRAAAGDISPGPSFFQSVAGGLRLGPFPDGGGLAAEGRRVGGNEPIRVKKWSRKNESYLDNDNEPLPLPMTYPDSSPVSSEEIDRRLQCDPEVQATVTHDHPNFNWSNSTSSQDKFVIITTIIIITIIIIIITLFNFKFDFAGVAKDQDMLATMAREGKRLPANAFLAWELGQLGSGKRGGEYQNQQMPPKKMEAKILSLEIRMDKFKATLEKLVSLLTHNKCSDSSKEEDGDNMMGFPEMKKLFEDLFQGVRFLDRGHTFLVGYILSWNNFQTLDVTGYVQKITARKDIDVMENLDNGKPP</sequence>
<dbReference type="PANTHER" id="PTHR36035">
    <property type="entry name" value="PROTEIN DISULFIDE-ISOMERASE SCO2"/>
    <property type="match status" value="1"/>
</dbReference>
<accession>A0AAQ3PFM2</accession>
<proteinExistence type="predicted"/>
<keyword evidence="2" id="KW-1133">Transmembrane helix</keyword>
<dbReference type="AlphaFoldDB" id="A0AAQ3PFM2"/>
<dbReference type="EMBL" id="CP144700">
    <property type="protein sequence ID" value="WVZ25964.1"/>
    <property type="molecule type" value="Genomic_DNA"/>
</dbReference>
<evidence type="ECO:0000313" key="4">
    <source>
        <dbReference type="Proteomes" id="UP001374535"/>
    </source>
</evidence>
<keyword evidence="4" id="KW-1185">Reference proteome</keyword>